<dbReference type="RefSeq" id="WP_252967567.1">
    <property type="nucleotide sequence ID" value="NZ_LR026976.1"/>
</dbReference>
<dbReference type="AlphaFoldDB" id="A0A9Q9PBL5"/>
<dbReference type="EMBL" id="LR026976">
    <property type="protein sequence ID" value="VCT93286.1"/>
    <property type="molecule type" value="Genomic_DNA"/>
</dbReference>
<protein>
    <submittedName>
        <fullName evidence="1">VirB4 homolog</fullName>
    </submittedName>
</protein>
<evidence type="ECO:0000313" key="1">
    <source>
        <dbReference type="EMBL" id="VCT93286.1"/>
    </source>
</evidence>
<dbReference type="PANTHER" id="PTHR42957">
    <property type="entry name" value="HELICASE MJ1565-RELATED"/>
    <property type="match status" value="1"/>
</dbReference>
<dbReference type="SUPFAM" id="SSF52540">
    <property type="entry name" value="P-loop containing nucleoside triphosphate hydrolases"/>
    <property type="match status" value="1"/>
</dbReference>
<dbReference type="InterPro" id="IPR008571">
    <property type="entry name" value="HerA-like"/>
</dbReference>
<sequence length="631" mass="72735">MNQIEKDLDFVYATQPMGGISFKDEFYYRTGDGYSACLNVYGYPDNFTSHWLNQITSNHNTIVTVDTYTDKNINYKKKVKHSTNELKSRRDGANTQTDYDLADVEFQHLRELGVSLSRAGEVIKQVRVRIFLQAPTQDELEKRVREVQKKLDADGYKSKVFLAENKEDWQSLFLDYKSQMYLPNRRIGQDIPAEILGLGFSYDQTSLDDPTGLYYGYTWTKGTVYWDMFHKTAKRLYYNVFVSGDMGSGKSTLLKKILRDNGTKGNFIRGFDKSGEFHSLTSDLDGKTINLDGSQGRINLMQVFPTVTVKNDDNLEVDEASSFRQHVSKLNMTYRILDPKAKTSVLNQFDELVYDFYEEIGLWGEHASANITQLQNEDYPTLGQFQAYIDGRYIYEKDPQYKQKIGEINQTIRNLITQFSDLFDGVTTIPDFHNEQIVFYDIGTLSQLKSEIFDIQIFNSLTQIWANMMWIGKREKEAFDKGQKHWFDLTRFVVMIDECHNLLSLKKAFTADYVVTLMSEARKFLTGIVLATQRVERMFPNSNSSDPEMALAANKLNEIFGLTQYKFLFKQDQTSMKAMRNLFEDQLTSNEYSLLPKLETGSCIMAISGDQNLVMNVEVTQEELDLFEGGA</sequence>
<reference evidence="1" key="1">
    <citation type="submission" date="2018-10" db="EMBL/GenBank/DDBJ databases">
        <authorList>
            <person name="Singh K. P."/>
            <person name="Ramachandran G."/>
            <person name="Val-Calvo J."/>
            <person name="Meijer J.J. W."/>
            <person name="Miguel-Arribas A."/>
            <person name="Gago Cordoba C."/>
        </authorList>
    </citation>
    <scope>NUCLEOTIDE SEQUENCE</scope>
    <source>
        <strain evidence="1">1</strain>
        <plasmid evidence="1">p576</plasmid>
    </source>
</reference>
<dbReference type="Gene3D" id="3.40.50.300">
    <property type="entry name" value="P-loop containing nucleotide triphosphate hydrolases"/>
    <property type="match status" value="2"/>
</dbReference>
<accession>A0A9Q9PBL5</accession>
<name>A0A9Q9PBL5_BACPU</name>
<dbReference type="InterPro" id="IPR027417">
    <property type="entry name" value="P-loop_NTPase"/>
</dbReference>
<gene>
    <name evidence="1" type="primary">tivB4_576</name>
    <name evidence="1" type="ORF">SBRMV_003</name>
</gene>
<proteinExistence type="predicted"/>
<keyword evidence="1" id="KW-0614">Plasmid</keyword>
<geneLocation type="plasmid" evidence="1">
    <name>p576</name>
</geneLocation>
<dbReference type="PANTHER" id="PTHR42957:SF1">
    <property type="entry name" value="HELICASE MJ1565-RELATED"/>
    <property type="match status" value="1"/>
</dbReference>
<organism evidence="1">
    <name type="scientific">Bacillus pumilus</name>
    <name type="common">Bacillus mesentericus</name>
    <dbReference type="NCBI Taxonomy" id="1408"/>
    <lineage>
        <taxon>Bacteria</taxon>
        <taxon>Bacillati</taxon>
        <taxon>Bacillota</taxon>
        <taxon>Bacilli</taxon>
        <taxon>Bacillales</taxon>
        <taxon>Bacillaceae</taxon>
        <taxon>Bacillus</taxon>
    </lineage>
</organism>